<dbReference type="Proteomes" id="UP000005237">
    <property type="component" value="Unassembled WGS sequence"/>
</dbReference>
<evidence type="ECO:0000313" key="2">
    <source>
        <dbReference type="EnsemblMetazoa" id="CJA31086.1"/>
    </source>
</evidence>
<protein>
    <submittedName>
        <fullName evidence="2">Uncharacterized protein</fullName>
    </submittedName>
</protein>
<evidence type="ECO:0000256" key="1">
    <source>
        <dbReference type="SAM" id="MobiDB-lite"/>
    </source>
</evidence>
<feature type="region of interest" description="Disordered" evidence="1">
    <location>
        <begin position="1"/>
        <end position="22"/>
    </location>
</feature>
<feature type="region of interest" description="Disordered" evidence="1">
    <location>
        <begin position="48"/>
        <end position="80"/>
    </location>
</feature>
<accession>A0A8R1IGT8</accession>
<reference evidence="3" key="1">
    <citation type="submission" date="2010-08" db="EMBL/GenBank/DDBJ databases">
        <authorList>
            <consortium name="Caenorhabditis japonica Sequencing Consortium"/>
            <person name="Wilson R.K."/>
        </authorList>
    </citation>
    <scope>NUCLEOTIDE SEQUENCE [LARGE SCALE GENOMIC DNA]</scope>
    <source>
        <strain evidence="3">DF5081</strain>
    </source>
</reference>
<name>A0A8R1IGT8_CAEJA</name>
<proteinExistence type="predicted"/>
<reference evidence="2" key="2">
    <citation type="submission" date="2022-06" db="UniProtKB">
        <authorList>
            <consortium name="EnsemblMetazoa"/>
        </authorList>
    </citation>
    <scope>IDENTIFICATION</scope>
    <source>
        <strain evidence="2">DF5081</strain>
    </source>
</reference>
<keyword evidence="3" id="KW-1185">Reference proteome</keyword>
<organism evidence="2 3">
    <name type="scientific">Caenorhabditis japonica</name>
    <dbReference type="NCBI Taxonomy" id="281687"/>
    <lineage>
        <taxon>Eukaryota</taxon>
        <taxon>Metazoa</taxon>
        <taxon>Ecdysozoa</taxon>
        <taxon>Nematoda</taxon>
        <taxon>Chromadorea</taxon>
        <taxon>Rhabditida</taxon>
        <taxon>Rhabditina</taxon>
        <taxon>Rhabditomorpha</taxon>
        <taxon>Rhabditoidea</taxon>
        <taxon>Rhabditidae</taxon>
        <taxon>Peloderinae</taxon>
        <taxon>Caenorhabditis</taxon>
    </lineage>
</organism>
<dbReference type="AlphaFoldDB" id="A0A8R1IGT8"/>
<dbReference type="EnsemblMetazoa" id="CJA31086.1">
    <property type="protein sequence ID" value="CJA31086.1"/>
    <property type="gene ID" value="WBGene00206933"/>
</dbReference>
<sequence>MRAANKHQENSSNDQIPSLMGARTEAVGVDGYHRELITHVTHSPGKAAASLFTGNDNNANTPRSLHSLARPPEDDDDDYI</sequence>
<evidence type="ECO:0000313" key="3">
    <source>
        <dbReference type="Proteomes" id="UP000005237"/>
    </source>
</evidence>
<feature type="compositionally biased region" description="Polar residues" evidence="1">
    <location>
        <begin position="52"/>
        <end position="64"/>
    </location>
</feature>